<name>A0A8H4RSX2_9HELO</name>
<dbReference type="EMBL" id="JAAMPI010000186">
    <property type="protein sequence ID" value="KAF4634420.1"/>
    <property type="molecule type" value="Genomic_DNA"/>
</dbReference>
<evidence type="ECO:0000313" key="3">
    <source>
        <dbReference type="Proteomes" id="UP000566819"/>
    </source>
</evidence>
<sequence length="281" mass="31309">MAGEKRPAAPAEESLFVGPNEGSSSFSGINCASAAEKAAKRQKGPDAPDLAAPHKEFIRALIGKGTKREEFLTYKDEITYWSDHFKGLVASVEDSPDFVIQYPDTTPEAFGLFQRWMLSKSIKDHADKLPPNGHMVRLFVLGIDIGTPEVANAAIRGLFQAGWNGDNLPDQYSYIYHNTRRGSPLRKLLVDQIIRLVPQEDFERALTRSKTRVEIPPQLIIDIAIAQSKLLPNMRANRYVLKVGDYEVSEREVREQQTRTVRGTEAGNSSEGSGQRNPDDI</sequence>
<keyword evidence="3" id="KW-1185">Reference proteome</keyword>
<protein>
    <submittedName>
        <fullName evidence="2">Uncharacterized protein</fullName>
    </submittedName>
</protein>
<proteinExistence type="predicted"/>
<evidence type="ECO:0000313" key="2">
    <source>
        <dbReference type="EMBL" id="KAF4634420.1"/>
    </source>
</evidence>
<gene>
    <name evidence="2" type="ORF">G7Y89_g3688</name>
</gene>
<dbReference type="AlphaFoldDB" id="A0A8H4RSX2"/>
<reference evidence="2 3" key="1">
    <citation type="submission" date="2020-03" db="EMBL/GenBank/DDBJ databases">
        <title>Draft Genome Sequence of Cudoniella acicularis.</title>
        <authorList>
            <person name="Buettner E."/>
            <person name="Kellner H."/>
        </authorList>
    </citation>
    <scope>NUCLEOTIDE SEQUENCE [LARGE SCALE GENOMIC DNA]</scope>
    <source>
        <strain evidence="2 3">DSM 108380</strain>
    </source>
</reference>
<organism evidence="2 3">
    <name type="scientific">Cudoniella acicularis</name>
    <dbReference type="NCBI Taxonomy" id="354080"/>
    <lineage>
        <taxon>Eukaryota</taxon>
        <taxon>Fungi</taxon>
        <taxon>Dikarya</taxon>
        <taxon>Ascomycota</taxon>
        <taxon>Pezizomycotina</taxon>
        <taxon>Leotiomycetes</taxon>
        <taxon>Helotiales</taxon>
        <taxon>Tricladiaceae</taxon>
        <taxon>Cudoniella</taxon>
    </lineage>
</organism>
<dbReference type="OrthoDB" id="194443at2759"/>
<comment type="caution">
    <text evidence="2">The sequence shown here is derived from an EMBL/GenBank/DDBJ whole genome shotgun (WGS) entry which is preliminary data.</text>
</comment>
<feature type="region of interest" description="Disordered" evidence="1">
    <location>
        <begin position="252"/>
        <end position="281"/>
    </location>
</feature>
<accession>A0A8H4RSX2</accession>
<feature type="region of interest" description="Disordered" evidence="1">
    <location>
        <begin position="1"/>
        <end position="25"/>
    </location>
</feature>
<evidence type="ECO:0000256" key="1">
    <source>
        <dbReference type="SAM" id="MobiDB-lite"/>
    </source>
</evidence>
<dbReference type="Proteomes" id="UP000566819">
    <property type="component" value="Unassembled WGS sequence"/>
</dbReference>
<feature type="compositionally biased region" description="Polar residues" evidence="1">
    <location>
        <begin position="258"/>
        <end position="281"/>
    </location>
</feature>